<dbReference type="InterPro" id="IPR036465">
    <property type="entry name" value="vWFA_dom_sf"/>
</dbReference>
<dbReference type="WBParaSite" id="PSU_v2.g18199.t1">
    <property type="protein sequence ID" value="PSU_v2.g18199.t1"/>
    <property type="gene ID" value="PSU_v2.g18199"/>
</dbReference>
<accession>A0A914YHC9</accession>
<feature type="domain" description="VWFA" evidence="1">
    <location>
        <begin position="232"/>
        <end position="413"/>
    </location>
</feature>
<proteinExistence type="predicted"/>
<dbReference type="SMART" id="SM00327">
    <property type="entry name" value="VWA"/>
    <property type="match status" value="2"/>
</dbReference>
<keyword evidence="2" id="KW-1185">Reference proteome</keyword>
<dbReference type="Gene3D" id="3.40.50.410">
    <property type="entry name" value="von Willebrand factor, type A domain"/>
    <property type="match status" value="2"/>
</dbReference>
<dbReference type="InterPro" id="IPR002035">
    <property type="entry name" value="VWF_A"/>
</dbReference>
<organism evidence="2 3">
    <name type="scientific">Panagrolaimus superbus</name>
    <dbReference type="NCBI Taxonomy" id="310955"/>
    <lineage>
        <taxon>Eukaryota</taxon>
        <taxon>Metazoa</taxon>
        <taxon>Ecdysozoa</taxon>
        <taxon>Nematoda</taxon>
        <taxon>Chromadorea</taxon>
        <taxon>Rhabditida</taxon>
        <taxon>Tylenchina</taxon>
        <taxon>Panagrolaimomorpha</taxon>
        <taxon>Panagrolaimoidea</taxon>
        <taxon>Panagrolaimidae</taxon>
        <taxon>Panagrolaimus</taxon>
    </lineage>
</organism>
<name>A0A914YHC9_9BILA</name>
<dbReference type="Proteomes" id="UP000887577">
    <property type="component" value="Unplaced"/>
</dbReference>
<protein>
    <submittedName>
        <fullName evidence="3">VWFA domain-containing protein</fullName>
    </submittedName>
</protein>
<evidence type="ECO:0000313" key="3">
    <source>
        <dbReference type="WBParaSite" id="PSU_v2.g18199.t1"/>
    </source>
</evidence>
<sequence length="420" mass="47113">MPSHTHAVHGSGDCYLPNTKVDVVFALSQDAIKADGSHLRELVKDFANIYLDLSPDVSRVAVIEYGESVEIPITLGGYNEKLEFMKMMDAVPEFQNLGVPKIEAAYAASLQQFETFKREKAGRILVVFTTGDDIALSNTIKANPGVTVVLIGPKSYDAEIQGESDHSILIDSWTDITSHKLGDYLIEECSMKHIIFPTAFPDATMPPSTAISVDHTLKPAVPACDEQLRNSQIVIVLETSDATSKDKTTLIDNIVSFVHNFGEKHDIRFGVVNYGTNAEVVADIGNYENLLELEEEIRDMHFVGGEDDAGLALKTALQLFRDQKRNTKAVKAVVHVYKADFTNEVYREMENLKEYGVQVINIDYRSWDKLLYDIAEWEDTFCTQAEGKFKFQKKFNVFGLRHIKLQKNATELLNKSETEF</sequence>
<dbReference type="InterPro" id="IPR050525">
    <property type="entry name" value="ECM_Assembly_Org"/>
</dbReference>
<reference evidence="3" key="1">
    <citation type="submission" date="2022-11" db="UniProtKB">
        <authorList>
            <consortium name="WormBaseParasite"/>
        </authorList>
    </citation>
    <scope>IDENTIFICATION</scope>
</reference>
<dbReference type="CDD" id="cd00198">
    <property type="entry name" value="vWFA"/>
    <property type="match status" value="1"/>
</dbReference>
<dbReference type="SUPFAM" id="SSF53300">
    <property type="entry name" value="vWA-like"/>
    <property type="match status" value="2"/>
</dbReference>
<evidence type="ECO:0000259" key="1">
    <source>
        <dbReference type="PROSITE" id="PS50234"/>
    </source>
</evidence>
<dbReference type="AlphaFoldDB" id="A0A914YHC9"/>
<dbReference type="PANTHER" id="PTHR24020">
    <property type="entry name" value="COLLAGEN ALPHA"/>
    <property type="match status" value="1"/>
</dbReference>
<feature type="domain" description="VWFA" evidence="1">
    <location>
        <begin position="22"/>
        <end position="152"/>
    </location>
</feature>
<dbReference type="PROSITE" id="PS50234">
    <property type="entry name" value="VWFA"/>
    <property type="match status" value="2"/>
</dbReference>
<evidence type="ECO:0000313" key="2">
    <source>
        <dbReference type="Proteomes" id="UP000887577"/>
    </source>
</evidence>
<dbReference type="Pfam" id="PF00092">
    <property type="entry name" value="VWA"/>
    <property type="match status" value="2"/>
</dbReference>